<dbReference type="EMBL" id="MT145186">
    <property type="protein sequence ID" value="QJI04502.1"/>
    <property type="molecule type" value="Genomic_DNA"/>
</dbReference>
<reference evidence="1" key="1">
    <citation type="submission" date="2020-03" db="EMBL/GenBank/DDBJ databases">
        <title>The deep terrestrial virosphere.</title>
        <authorList>
            <person name="Holmfeldt K."/>
            <person name="Nilsson E."/>
            <person name="Simone D."/>
            <person name="Lopez-Fernandez M."/>
            <person name="Wu X."/>
            <person name="de Brujin I."/>
            <person name="Lundin D."/>
            <person name="Andersson A."/>
            <person name="Bertilsson S."/>
            <person name="Dopson M."/>
        </authorList>
    </citation>
    <scope>NUCLEOTIDE SEQUENCE</scope>
    <source>
        <strain evidence="1">TM448B10788</strain>
    </source>
</reference>
<accession>A0A6M3Y351</accession>
<proteinExistence type="predicted"/>
<protein>
    <submittedName>
        <fullName evidence="1">Uncharacterized protein</fullName>
    </submittedName>
</protein>
<dbReference type="AlphaFoldDB" id="A0A6M3Y351"/>
<name>A0A6M3Y351_9ZZZZ</name>
<evidence type="ECO:0000313" key="1">
    <source>
        <dbReference type="EMBL" id="QJI04502.1"/>
    </source>
</evidence>
<organism evidence="1">
    <name type="scientific">viral metagenome</name>
    <dbReference type="NCBI Taxonomy" id="1070528"/>
    <lineage>
        <taxon>unclassified sequences</taxon>
        <taxon>metagenomes</taxon>
        <taxon>organismal metagenomes</taxon>
    </lineage>
</organism>
<sequence>MTIDKEAYIRSGGVKCPYCGSDDLEGDDLSFDSYALPEGKHYFQDVYCHGCSRSWTNEFTLTDIILDEAQEPDEED</sequence>
<gene>
    <name evidence="1" type="ORF">TM448B10788_0005</name>
</gene>